<keyword evidence="6" id="KW-1185">Reference proteome</keyword>
<evidence type="ECO:0000256" key="1">
    <source>
        <dbReference type="ARBA" id="ARBA00022448"/>
    </source>
</evidence>
<dbReference type="Proteomes" id="UP000664369">
    <property type="component" value="Unassembled WGS sequence"/>
</dbReference>
<keyword evidence="2" id="KW-0349">Heme</keyword>
<dbReference type="CDD" id="cd08916">
    <property type="entry name" value="TrHb3_P"/>
    <property type="match status" value="1"/>
</dbReference>
<evidence type="ECO:0000313" key="5">
    <source>
        <dbReference type="EMBL" id="MBO2011270.1"/>
    </source>
</evidence>
<name>A0ABS3QJ44_9BACT</name>
<keyword evidence="3" id="KW-0479">Metal-binding</keyword>
<dbReference type="RefSeq" id="WP_208176962.1">
    <property type="nucleotide sequence ID" value="NZ_JAGETZ010000010.1"/>
</dbReference>
<dbReference type="InterPro" id="IPR012292">
    <property type="entry name" value="Globin/Proto"/>
</dbReference>
<evidence type="ECO:0000256" key="2">
    <source>
        <dbReference type="ARBA" id="ARBA00022617"/>
    </source>
</evidence>
<evidence type="ECO:0000256" key="4">
    <source>
        <dbReference type="ARBA" id="ARBA00023004"/>
    </source>
</evidence>
<evidence type="ECO:0000256" key="3">
    <source>
        <dbReference type="ARBA" id="ARBA00022723"/>
    </source>
</evidence>
<gene>
    <name evidence="5" type="ORF">J4E00_19560</name>
</gene>
<dbReference type="InterPro" id="IPR009050">
    <property type="entry name" value="Globin-like_sf"/>
</dbReference>
<reference evidence="5 6" key="1">
    <citation type="submission" date="2021-03" db="EMBL/GenBank/DDBJ databases">
        <authorList>
            <person name="Kim M.K."/>
        </authorList>
    </citation>
    <scope>NUCLEOTIDE SEQUENCE [LARGE SCALE GENOMIC DNA]</scope>
    <source>
        <strain evidence="5 6">BT442</strain>
    </source>
</reference>
<dbReference type="SUPFAM" id="SSF46458">
    <property type="entry name" value="Globin-like"/>
    <property type="match status" value="1"/>
</dbReference>
<accession>A0ABS3QJ44</accession>
<sequence>MTELRPDITSEADVRLLVDAFYAAINHDTLLAPVFNHVARVDWARHLPIMYDFWSSILLGSARYHGRPFPKHIPLPIEATHFERWLELFDATVNELFQGSKAEEAKLRALNIARMFEYRLRQRGPLNVI</sequence>
<dbReference type="Gene3D" id="1.10.490.10">
    <property type="entry name" value="Globins"/>
    <property type="match status" value="1"/>
</dbReference>
<comment type="caution">
    <text evidence="5">The sequence shown here is derived from an EMBL/GenBank/DDBJ whole genome shotgun (WGS) entry which is preliminary data.</text>
</comment>
<proteinExistence type="predicted"/>
<dbReference type="InterPro" id="IPR001486">
    <property type="entry name" value="Hemoglobin_trunc"/>
</dbReference>
<keyword evidence="1" id="KW-0813">Transport</keyword>
<dbReference type="EMBL" id="JAGETZ010000010">
    <property type="protein sequence ID" value="MBO2011270.1"/>
    <property type="molecule type" value="Genomic_DNA"/>
</dbReference>
<organism evidence="5 6">
    <name type="scientific">Hymenobacter negativus</name>
    <dbReference type="NCBI Taxonomy" id="2795026"/>
    <lineage>
        <taxon>Bacteria</taxon>
        <taxon>Pseudomonadati</taxon>
        <taxon>Bacteroidota</taxon>
        <taxon>Cytophagia</taxon>
        <taxon>Cytophagales</taxon>
        <taxon>Hymenobacteraceae</taxon>
        <taxon>Hymenobacter</taxon>
    </lineage>
</organism>
<evidence type="ECO:0000313" key="6">
    <source>
        <dbReference type="Proteomes" id="UP000664369"/>
    </source>
</evidence>
<keyword evidence="4" id="KW-0408">Iron</keyword>
<dbReference type="Pfam" id="PF01152">
    <property type="entry name" value="Bac_globin"/>
    <property type="match status" value="1"/>
</dbReference>
<protein>
    <submittedName>
        <fullName evidence="5">Group III truncated hemoglobin</fullName>
    </submittedName>
</protein>